<protein>
    <submittedName>
        <fullName evidence="2">Uncharacterized protein</fullName>
    </submittedName>
</protein>
<keyword evidence="1" id="KW-0732">Signal</keyword>
<reference evidence="2" key="2">
    <citation type="journal article" date="2015" name="Fish Shellfish Immunol.">
        <title>Early steps in the European eel (Anguilla anguilla)-Vibrio vulnificus interaction in the gills: Role of the RtxA13 toxin.</title>
        <authorList>
            <person name="Callol A."/>
            <person name="Pajuelo D."/>
            <person name="Ebbesson L."/>
            <person name="Teles M."/>
            <person name="MacKenzie S."/>
            <person name="Amaro C."/>
        </authorList>
    </citation>
    <scope>NUCLEOTIDE SEQUENCE</scope>
</reference>
<evidence type="ECO:0000256" key="1">
    <source>
        <dbReference type="SAM" id="SignalP"/>
    </source>
</evidence>
<accession>A0A0E9XEE9</accession>
<feature type="chain" id="PRO_5002435240" evidence="1">
    <location>
        <begin position="23"/>
        <end position="77"/>
    </location>
</feature>
<evidence type="ECO:0000313" key="2">
    <source>
        <dbReference type="EMBL" id="JAI01123.1"/>
    </source>
</evidence>
<reference evidence="2" key="1">
    <citation type="submission" date="2014-11" db="EMBL/GenBank/DDBJ databases">
        <authorList>
            <person name="Amaro Gonzalez C."/>
        </authorList>
    </citation>
    <scope>NUCLEOTIDE SEQUENCE</scope>
</reference>
<dbReference type="AlphaFoldDB" id="A0A0E9XEE9"/>
<organism evidence="2">
    <name type="scientific">Anguilla anguilla</name>
    <name type="common">European freshwater eel</name>
    <name type="synonym">Muraena anguilla</name>
    <dbReference type="NCBI Taxonomy" id="7936"/>
    <lineage>
        <taxon>Eukaryota</taxon>
        <taxon>Metazoa</taxon>
        <taxon>Chordata</taxon>
        <taxon>Craniata</taxon>
        <taxon>Vertebrata</taxon>
        <taxon>Euteleostomi</taxon>
        <taxon>Actinopterygii</taxon>
        <taxon>Neopterygii</taxon>
        <taxon>Teleostei</taxon>
        <taxon>Anguilliformes</taxon>
        <taxon>Anguillidae</taxon>
        <taxon>Anguilla</taxon>
    </lineage>
</organism>
<proteinExistence type="predicted"/>
<dbReference type="EMBL" id="GBXM01007455">
    <property type="protein sequence ID" value="JAI01123.1"/>
    <property type="molecule type" value="Transcribed_RNA"/>
</dbReference>
<sequence length="77" mass="8924">MRQGSALFDLCMRLCILEGAGGEFPCRQLFRLPKLHTDIFHRNKVFNLFIQVSIHLKKNTGIPLGSNTYFPLLFKDR</sequence>
<name>A0A0E9XEE9_ANGAN</name>
<feature type="signal peptide" evidence="1">
    <location>
        <begin position="1"/>
        <end position="22"/>
    </location>
</feature>